<dbReference type="Proteomes" id="UP001200022">
    <property type="component" value="Unassembled WGS sequence"/>
</dbReference>
<name>A0ABS9IMA3_9FLAO</name>
<accession>A0ABS9IMA3</accession>
<gene>
    <name evidence="1" type="ORF">L3X39_13790</name>
</gene>
<dbReference type="RefSeq" id="WP_237232448.1">
    <property type="nucleotide sequence ID" value="NZ_JAKKDV010000007.1"/>
</dbReference>
<evidence type="ECO:0000313" key="2">
    <source>
        <dbReference type="Proteomes" id="UP001200022"/>
    </source>
</evidence>
<comment type="caution">
    <text evidence="1">The sequence shown here is derived from an EMBL/GenBank/DDBJ whole genome shotgun (WGS) entry which is preliminary data.</text>
</comment>
<dbReference type="EMBL" id="JAKKDV010000007">
    <property type="protein sequence ID" value="MCF7561715.1"/>
    <property type="molecule type" value="Genomic_DNA"/>
</dbReference>
<evidence type="ECO:0000313" key="1">
    <source>
        <dbReference type="EMBL" id="MCF7561715.1"/>
    </source>
</evidence>
<proteinExistence type="predicted"/>
<protein>
    <submittedName>
        <fullName evidence="1">Uncharacterized protein</fullName>
    </submittedName>
</protein>
<sequence length="61" mass="7311">MDKKPVTKVQLVGKEKQYYFIKFPDLKIPVKVNDNLYTKMLHSNEYEFCNLKEEQLKTQVS</sequence>
<keyword evidence="2" id="KW-1185">Reference proteome</keyword>
<reference evidence="1 2" key="1">
    <citation type="submission" date="2022-01" db="EMBL/GenBank/DDBJ databases">
        <title>Draft genome sequence of Sabulilitoribacter multivorans KCTC 32326.</title>
        <authorList>
            <person name="Oh J.-S."/>
        </authorList>
    </citation>
    <scope>NUCLEOTIDE SEQUENCE [LARGE SCALE GENOMIC DNA]</scope>
    <source>
        <strain evidence="1 2">M-M16</strain>
    </source>
</reference>
<organism evidence="1 2">
    <name type="scientific">Flaviramulus multivorans</name>
    <dbReference type="NCBI Taxonomy" id="1304750"/>
    <lineage>
        <taxon>Bacteria</taxon>
        <taxon>Pseudomonadati</taxon>
        <taxon>Bacteroidota</taxon>
        <taxon>Flavobacteriia</taxon>
        <taxon>Flavobacteriales</taxon>
        <taxon>Flavobacteriaceae</taxon>
        <taxon>Flaviramulus</taxon>
    </lineage>
</organism>